<dbReference type="OrthoDB" id="9769409at2"/>
<dbReference type="InterPro" id="IPR024442">
    <property type="entry name" value="Transposase_Zn_ribbon"/>
</dbReference>
<accession>A0A2U3KF35</accession>
<protein>
    <submittedName>
        <fullName evidence="2">Transposase</fullName>
    </submittedName>
</protein>
<evidence type="ECO:0000313" key="2">
    <source>
        <dbReference type="EMBL" id="SPF38292.1"/>
    </source>
</evidence>
<dbReference type="Proteomes" id="UP000238701">
    <property type="component" value="Unassembled WGS sequence"/>
</dbReference>
<dbReference type="AlphaFoldDB" id="A0A2U3KF35"/>
<organism evidence="2 3">
    <name type="scientific">Candidatus Sulfotelmatobacter kueseliae</name>
    <dbReference type="NCBI Taxonomy" id="2042962"/>
    <lineage>
        <taxon>Bacteria</taxon>
        <taxon>Pseudomonadati</taxon>
        <taxon>Acidobacteriota</taxon>
        <taxon>Terriglobia</taxon>
        <taxon>Terriglobales</taxon>
        <taxon>Candidatus Korobacteraceae</taxon>
        <taxon>Candidatus Sulfotelmatobacter</taxon>
    </lineage>
</organism>
<dbReference type="InterPro" id="IPR024445">
    <property type="entry name" value="Tnp_ISXO2-like"/>
</dbReference>
<feature type="domain" description="ISXO2-like transposase" evidence="1">
    <location>
        <begin position="136"/>
        <end position="282"/>
    </location>
</feature>
<evidence type="ECO:0000259" key="1">
    <source>
        <dbReference type="SMART" id="SM01126"/>
    </source>
</evidence>
<dbReference type="EMBL" id="OMOD01000106">
    <property type="protein sequence ID" value="SPF38292.1"/>
    <property type="molecule type" value="Genomic_DNA"/>
</dbReference>
<dbReference type="SMART" id="SM01126">
    <property type="entry name" value="DDE_Tnp_IS1595"/>
    <property type="match status" value="1"/>
</dbReference>
<sequence>MNRRQTIPKHLRYTITDFNRQFPDDAACLEHLMQHRFPGNVTYCDKCQQERKHYRINGRPVYSCDHCGTQISPMAGTIFEHSSTSLRLWYYAMYLMASTRCGISAKQIQRETGVTYKTAWRMFRQIRSLLSEPDMQLEGEAVEMDETYYGGTRKYGAGRRLRGDTKKTAIVGMAERKGRVVALVAPDIKGSTLLGYVRDYVMPKTMIFTDEAVTYDGIKHMPAGYGHRRIKHSAHVYVKGNVHTNTIEGFWSLVKRGIGGVYHSVSQKYLQTYLDEYSFRYNRRDQGNLIFTSLLKRVAELAAPHAVVPAQMTPAPTEPF</sequence>
<reference evidence="3" key="1">
    <citation type="submission" date="2018-02" db="EMBL/GenBank/DDBJ databases">
        <authorList>
            <person name="Hausmann B."/>
        </authorList>
    </citation>
    <scope>NUCLEOTIDE SEQUENCE [LARGE SCALE GENOMIC DNA]</scope>
    <source>
        <strain evidence="3">Peat soil MAG SbA1</strain>
    </source>
</reference>
<proteinExistence type="predicted"/>
<name>A0A2U3KF35_9BACT</name>
<dbReference type="NCBIfam" id="NF033547">
    <property type="entry name" value="transpos_IS1595"/>
    <property type="match status" value="1"/>
</dbReference>
<dbReference type="Pfam" id="PF12762">
    <property type="entry name" value="DDE_Tnp_IS1595"/>
    <property type="match status" value="1"/>
</dbReference>
<dbReference type="PANTHER" id="PTHR47163">
    <property type="entry name" value="DDE_TNP_IS1595 DOMAIN-CONTAINING PROTEIN"/>
    <property type="match status" value="1"/>
</dbReference>
<evidence type="ECO:0000313" key="3">
    <source>
        <dbReference type="Proteomes" id="UP000238701"/>
    </source>
</evidence>
<dbReference type="InterPro" id="IPR053164">
    <property type="entry name" value="IS1016-like_transposase"/>
</dbReference>
<dbReference type="PANTHER" id="PTHR47163:SF2">
    <property type="entry name" value="SI:DKEY-17M8.2"/>
    <property type="match status" value="1"/>
</dbReference>
<gene>
    <name evidence="2" type="ORF">SBA1_1940004</name>
</gene>
<dbReference type="Pfam" id="PF12760">
    <property type="entry name" value="Zn_ribbon_IS1595"/>
    <property type="match status" value="1"/>
</dbReference>